<organism evidence="10 11">
    <name type="scientific">Strongyloides venezuelensis</name>
    <name type="common">Threadworm</name>
    <dbReference type="NCBI Taxonomy" id="75913"/>
    <lineage>
        <taxon>Eukaryota</taxon>
        <taxon>Metazoa</taxon>
        <taxon>Ecdysozoa</taxon>
        <taxon>Nematoda</taxon>
        <taxon>Chromadorea</taxon>
        <taxon>Rhabditida</taxon>
        <taxon>Tylenchina</taxon>
        <taxon>Panagrolaimomorpha</taxon>
        <taxon>Strongyloidoidea</taxon>
        <taxon>Strongyloididae</taxon>
        <taxon>Strongyloides</taxon>
    </lineage>
</organism>
<dbReference type="Gene3D" id="3.30.420.10">
    <property type="entry name" value="Ribonuclease H-like superfamily/Ribonuclease H"/>
    <property type="match status" value="1"/>
</dbReference>
<dbReference type="Pfam" id="PF17921">
    <property type="entry name" value="Integrase_H2C2"/>
    <property type="match status" value="1"/>
</dbReference>
<dbReference type="InterPro" id="IPR043502">
    <property type="entry name" value="DNA/RNA_pol_sf"/>
</dbReference>
<evidence type="ECO:0000256" key="7">
    <source>
        <dbReference type="SAM" id="MobiDB-lite"/>
    </source>
</evidence>
<protein>
    <recommendedName>
        <fullName evidence="1">RNA-directed DNA polymerase</fullName>
        <ecNumber evidence="1">2.7.7.49</ecNumber>
    </recommendedName>
</protein>
<accession>A0A0K0F523</accession>
<dbReference type="InterPro" id="IPR001584">
    <property type="entry name" value="Integrase_cat-core"/>
</dbReference>
<dbReference type="GO" id="GO:0003676">
    <property type="term" value="F:nucleic acid binding"/>
    <property type="evidence" value="ECO:0007669"/>
    <property type="project" value="InterPro"/>
</dbReference>
<dbReference type="PROSITE" id="PS50994">
    <property type="entry name" value="INTEGRASE"/>
    <property type="match status" value="1"/>
</dbReference>
<dbReference type="Gene3D" id="3.10.10.10">
    <property type="entry name" value="HIV Type 1 Reverse Transcriptase, subunit A, domain 1"/>
    <property type="match status" value="1"/>
</dbReference>
<dbReference type="GO" id="GO:0015074">
    <property type="term" value="P:DNA integration"/>
    <property type="evidence" value="ECO:0007669"/>
    <property type="project" value="InterPro"/>
</dbReference>
<dbReference type="CDD" id="cd01647">
    <property type="entry name" value="RT_LTR"/>
    <property type="match status" value="1"/>
</dbReference>
<feature type="compositionally biased region" description="Low complexity" evidence="7">
    <location>
        <begin position="63"/>
        <end position="72"/>
    </location>
</feature>
<dbReference type="InterPro" id="IPR012337">
    <property type="entry name" value="RNaseH-like_sf"/>
</dbReference>
<dbReference type="InterPro" id="IPR050951">
    <property type="entry name" value="Retrovirus_Pol_polyprotein"/>
</dbReference>
<dbReference type="InterPro" id="IPR043128">
    <property type="entry name" value="Rev_trsase/Diguanyl_cyclase"/>
</dbReference>
<evidence type="ECO:0000313" key="11">
    <source>
        <dbReference type="WBParaSite" id="SVE_0391300.1"/>
    </source>
</evidence>
<reference evidence="11" key="2">
    <citation type="submission" date="2015-08" db="UniProtKB">
        <authorList>
            <consortium name="WormBaseParasite"/>
        </authorList>
    </citation>
    <scope>IDENTIFICATION</scope>
</reference>
<proteinExistence type="predicted"/>
<dbReference type="Gene3D" id="1.10.340.70">
    <property type="match status" value="1"/>
</dbReference>
<dbReference type="Gene3D" id="3.30.70.270">
    <property type="match status" value="2"/>
</dbReference>
<dbReference type="Proteomes" id="UP000035680">
    <property type="component" value="Unassembled WGS sequence"/>
</dbReference>
<dbReference type="PANTHER" id="PTHR37984:SF5">
    <property type="entry name" value="PROTEIN NYNRIN-LIKE"/>
    <property type="match status" value="1"/>
</dbReference>
<dbReference type="InterPro" id="IPR036397">
    <property type="entry name" value="RNaseH_sf"/>
</dbReference>
<evidence type="ECO:0000256" key="6">
    <source>
        <dbReference type="ARBA" id="ARBA00023268"/>
    </source>
</evidence>
<evidence type="ECO:0000313" key="10">
    <source>
        <dbReference type="Proteomes" id="UP000035680"/>
    </source>
</evidence>
<dbReference type="InterPro" id="IPR041577">
    <property type="entry name" value="RT_RNaseH_2"/>
</dbReference>
<evidence type="ECO:0000256" key="3">
    <source>
        <dbReference type="ARBA" id="ARBA00022695"/>
    </source>
</evidence>
<dbReference type="Gene3D" id="2.40.70.10">
    <property type="entry name" value="Acid Proteases"/>
    <property type="match status" value="1"/>
</dbReference>
<evidence type="ECO:0000256" key="2">
    <source>
        <dbReference type="ARBA" id="ARBA00022679"/>
    </source>
</evidence>
<reference evidence="10" key="1">
    <citation type="submission" date="2014-07" db="EMBL/GenBank/DDBJ databases">
        <authorList>
            <person name="Martin A.A"/>
            <person name="De Silva N."/>
        </authorList>
    </citation>
    <scope>NUCLEOTIDE SEQUENCE</scope>
</reference>
<dbReference type="Pfam" id="PF00078">
    <property type="entry name" value="RVT_1"/>
    <property type="match status" value="1"/>
</dbReference>
<dbReference type="Pfam" id="PF00665">
    <property type="entry name" value="rve"/>
    <property type="match status" value="1"/>
</dbReference>
<evidence type="ECO:0000259" key="9">
    <source>
        <dbReference type="PROSITE" id="PS50994"/>
    </source>
</evidence>
<dbReference type="GO" id="GO:0004519">
    <property type="term" value="F:endonuclease activity"/>
    <property type="evidence" value="ECO:0007669"/>
    <property type="project" value="UniProtKB-KW"/>
</dbReference>
<dbReference type="SUPFAM" id="SSF56672">
    <property type="entry name" value="DNA/RNA polymerases"/>
    <property type="match status" value="1"/>
</dbReference>
<name>A0A0K0F523_STRVS</name>
<sequence length="1743" mass="198403">MPRNTRSTNPIKSNFSNLSDLYKDIQHRAHSETLKNNMSRLGGDDDDVTTRNNMPGDRLTGTFNPENNGNNQQPPPGFNMEQLQTVINEMIQNAILNFANQNQVPTANAATIAQFHPTAASTNETGNVLYQTNGNETHQCLPTITDRFTSVIMPDKFTVKDNFSKWEIKFNSYCRMNRIREEDKLDTLILFLDNTVLQEIYDNPLLRNNYRQLTLFLSENFNGGISIQAATDELELLVGKRVQKPDDLDHVAKKIDRYIDIKFPCDSRERKNREKLIYLAKTLPSAIQNNYFCSSKNTLDEGVAIAKKIWIQEIRAERDKARGFSIIKGHKPLDKNQRYQRNNSSQYCSYCKMNNHTNATCRNKNRIKGQSNNIEVIENQVNNIQISEDRVIPINIDKSKKHLPTKEVCTAKIDDSPSDMNLDDSWKYITYKNKSKNMLKKPPPTLKIVEQPLSKNVKFIKIPESAPSINMNIDEAHNKTSCLNMNVNKSSNYVSHTNRNSNESPEGVSSINTNINESPKSIPYMNLNFDVPDKLEKSKLQNQFFREALHKISTKDNLIGAVVKINDVNVISLIDTGSNCLIISNKLRDKLNLVTCKESQISTYQSLNTAYKIETPITIQIQKESFTLTDNIYAAKDDFKNDSYDAIIGTNILKRLMAVLDLQTGKIIIKQNKKPICADNESPTANVVLSNPDDTVNISEFVDKLKLKYPLAYAKHAFDIGPGKIVVNEIEIFDNKEMIKAPYYSVPIHEKDSISQLLNCWIENGLLEKSSSNLIHPIMLITKNNDNNNIESRRFIADLRQVNSITKPVNYNTPKIQELLQSLNAFTFITKIDLKSAFFQLSLPINSRKLYGIRTPIGNLQFKRLPQGGKVSSAIFQRTMEEVFQKLRNNCLIYCDDILLYSTGTLLDHEHLIHQFMDICNNLELKVSLEKSVFFAREAKFLGYHITSQGSKPDVSNVNSILQRDVPKRKKQCVSFLQAINYFRNVIPNFSRTAAPLYEVSKGRDGPITLNQEQLQCYHILRQQLMNSPTMHHPIHGLPFLLTTDSSNHTIGAILSQNQHGTEVPLSFFSCKLSPTKRARSPTFLELFAVAKSLQHYKYLLSSAEVIVRSDHKPLLHLSTSNNDKKYLELLETINQFNVKLTYISGKSNIVADWLSRLCNSNPASPTTNTIQPISLTTNSKTQQLKTDDKTSSNITDILTVNRRGRPKKNNVSPINTSDISMIKKKSMKQYLPITTNSTNLHKRGRGRPRKHLIPLSYTNDQLIMDNNNQLNLKKKNPLQLVTTGLSNLVNNDELELDDDVKLNIDGNKPLTLISSDKSPLENKSKVKLDTTEVKLDAATEIMLMSKLTNLDLISLQHDDKKCQEGVTSGKYDNLTCFKDTTGLIKVKLSGEESKELVVIPEKAIESIFRFSHNFNGHYGFLKTKNNINKSCYVSGLAKKLASYLSQCHVCKLRNTVSVQHNPAKIVLPVPIMDEISIDFLGPLTTPGSKKQRFILNVIDTGSRFVIPIPMMSQMHEEVMHHLMNDVFLRFGFPKKIRCDNAQNFKANSLKEMLSKLNIQIEYSTPQYSQSNSICERYLRTLQAGVNKLIATTGRDWDLYIPYLAYVYNSNVIKSFNMSPFQLMYARPPTTTLDLFLRSFNIGLHDRETDIFEMMERAQICRDIAGENHLQTRLHINNNSKSPKGYKVYSKNDLVYVKNKKRKGKFENVYDGPYKVLEDLNSKIKYKGPSGRSLIASKTNLRT</sequence>
<dbReference type="Gene3D" id="3.10.20.370">
    <property type="match status" value="1"/>
</dbReference>
<evidence type="ECO:0000256" key="1">
    <source>
        <dbReference type="ARBA" id="ARBA00012493"/>
    </source>
</evidence>
<keyword evidence="5" id="KW-0255">Endonuclease</keyword>
<dbReference type="InterPro" id="IPR041588">
    <property type="entry name" value="Integrase_H2C2"/>
</dbReference>
<evidence type="ECO:0000256" key="4">
    <source>
        <dbReference type="ARBA" id="ARBA00022722"/>
    </source>
</evidence>
<keyword evidence="5" id="KW-0378">Hydrolase</keyword>
<keyword evidence="2" id="KW-0808">Transferase</keyword>
<keyword evidence="4" id="KW-0540">Nuclease</keyword>
<dbReference type="CDD" id="cd09274">
    <property type="entry name" value="RNase_HI_RT_Ty3"/>
    <property type="match status" value="1"/>
</dbReference>
<dbReference type="SUPFAM" id="SSF50630">
    <property type="entry name" value="Acid proteases"/>
    <property type="match status" value="1"/>
</dbReference>
<evidence type="ECO:0000259" key="8">
    <source>
        <dbReference type="PROSITE" id="PS50878"/>
    </source>
</evidence>
<evidence type="ECO:0000256" key="5">
    <source>
        <dbReference type="ARBA" id="ARBA00022759"/>
    </source>
</evidence>
<dbReference type="InterPro" id="IPR000477">
    <property type="entry name" value="RT_dom"/>
</dbReference>
<dbReference type="WBParaSite" id="SVE_0391300.1">
    <property type="protein sequence ID" value="SVE_0391300.1"/>
    <property type="gene ID" value="SVE_0391300"/>
</dbReference>
<dbReference type="GO" id="GO:0042575">
    <property type="term" value="C:DNA polymerase complex"/>
    <property type="evidence" value="ECO:0007669"/>
    <property type="project" value="UniProtKB-ARBA"/>
</dbReference>
<keyword evidence="3" id="KW-0548">Nucleotidyltransferase</keyword>
<dbReference type="InterPro" id="IPR021109">
    <property type="entry name" value="Peptidase_aspartic_dom_sf"/>
</dbReference>
<dbReference type="SUPFAM" id="SSF53098">
    <property type="entry name" value="Ribonuclease H-like"/>
    <property type="match status" value="1"/>
</dbReference>
<feature type="domain" description="Integrase catalytic" evidence="9">
    <location>
        <begin position="1467"/>
        <end position="1628"/>
    </location>
</feature>
<keyword evidence="10" id="KW-1185">Reference proteome</keyword>
<feature type="domain" description="Reverse transcriptase" evidence="8">
    <location>
        <begin position="763"/>
        <end position="946"/>
    </location>
</feature>
<keyword evidence="6" id="KW-0511">Multifunctional enzyme</keyword>
<dbReference type="GO" id="GO:0003964">
    <property type="term" value="F:RNA-directed DNA polymerase activity"/>
    <property type="evidence" value="ECO:0007669"/>
    <property type="project" value="UniProtKB-EC"/>
</dbReference>
<dbReference type="PROSITE" id="PS50878">
    <property type="entry name" value="RT_POL"/>
    <property type="match status" value="1"/>
</dbReference>
<dbReference type="STRING" id="75913.A0A0K0F523"/>
<dbReference type="CDD" id="cd00303">
    <property type="entry name" value="retropepsin_like"/>
    <property type="match status" value="1"/>
</dbReference>
<dbReference type="PANTHER" id="PTHR37984">
    <property type="entry name" value="PROTEIN CBG26694"/>
    <property type="match status" value="1"/>
</dbReference>
<dbReference type="EC" id="2.7.7.49" evidence="1"/>
<feature type="region of interest" description="Disordered" evidence="7">
    <location>
        <begin position="31"/>
        <end position="76"/>
    </location>
</feature>
<dbReference type="Pfam" id="PF17919">
    <property type="entry name" value="RT_RNaseH_2"/>
    <property type="match status" value="1"/>
</dbReference>